<reference evidence="1 2" key="1">
    <citation type="journal article" date="2013" name="Int. J. Syst. Evol. Microbiol.">
        <title>Comamonas guangdongensis sp. nov., isolated from subterranean forest sediment, and emended description of the genus Comamonas.</title>
        <authorList>
            <person name="Zhang J."/>
            <person name="Wang Y."/>
            <person name="Zhou S."/>
            <person name="Wu C."/>
            <person name="He J."/>
            <person name="Li F."/>
        </authorList>
    </citation>
    <scope>NUCLEOTIDE SEQUENCE [LARGE SCALE GENOMIC DNA]</scope>
    <source>
        <strain evidence="1 2">CCTCC AB2011133</strain>
    </source>
</reference>
<gene>
    <name evidence="1" type="ORF">AB6724_21405</name>
</gene>
<dbReference type="RefSeq" id="WP_369340564.1">
    <property type="nucleotide sequence ID" value="NZ_JBFYGN010000047.1"/>
</dbReference>
<evidence type="ECO:0000313" key="1">
    <source>
        <dbReference type="EMBL" id="MEX8195393.1"/>
    </source>
</evidence>
<organism evidence="1 2">
    <name type="scientific">Comamonas guangdongensis</name>
    <dbReference type="NCBI Taxonomy" id="510515"/>
    <lineage>
        <taxon>Bacteria</taxon>
        <taxon>Pseudomonadati</taxon>
        <taxon>Pseudomonadota</taxon>
        <taxon>Betaproteobacteria</taxon>
        <taxon>Burkholderiales</taxon>
        <taxon>Comamonadaceae</taxon>
        <taxon>Comamonas</taxon>
    </lineage>
</organism>
<accession>A0ABV4A151</accession>
<evidence type="ECO:0000313" key="2">
    <source>
        <dbReference type="Proteomes" id="UP001561046"/>
    </source>
</evidence>
<proteinExistence type="predicted"/>
<dbReference type="Proteomes" id="UP001561046">
    <property type="component" value="Unassembled WGS sequence"/>
</dbReference>
<dbReference type="InterPro" id="IPR032720">
    <property type="entry name" value="Cys_rich_CWC"/>
</dbReference>
<dbReference type="Pfam" id="PF14375">
    <property type="entry name" value="Cys_rich_CWC"/>
    <property type="match status" value="1"/>
</dbReference>
<protein>
    <submittedName>
        <fullName evidence="1">Cysteine-rich CWC family protein</fullName>
    </submittedName>
</protein>
<dbReference type="EMBL" id="JBFYGN010000047">
    <property type="protein sequence ID" value="MEX8195393.1"/>
    <property type="molecule type" value="Genomic_DNA"/>
</dbReference>
<name>A0ABV4A151_9BURK</name>
<comment type="caution">
    <text evidence="1">The sequence shown here is derived from an EMBL/GenBank/DDBJ whole genome shotgun (WGS) entry which is preliminary data.</text>
</comment>
<sequence>MSSPVTKNQPLDISLCPLCGQANQCAISAGLPPESCWCMQTTVSQQALARLPSEARGKRCICPACAQDIPSDSNHT</sequence>
<keyword evidence="2" id="KW-1185">Reference proteome</keyword>